<accession>A0A7C0VD54</accession>
<dbReference type="SUPFAM" id="SSF53732">
    <property type="entry name" value="Aconitase iron-sulfur domain"/>
    <property type="match status" value="1"/>
</dbReference>
<dbReference type="Gene3D" id="3.30.499.10">
    <property type="entry name" value="Aconitase, domain 3"/>
    <property type="match status" value="2"/>
</dbReference>
<evidence type="ECO:0000256" key="4">
    <source>
        <dbReference type="ARBA" id="ARBA00023014"/>
    </source>
</evidence>
<dbReference type="GO" id="GO:0046872">
    <property type="term" value="F:metal ion binding"/>
    <property type="evidence" value="ECO:0007669"/>
    <property type="project" value="UniProtKB-KW"/>
</dbReference>
<dbReference type="NCBIfam" id="TIGR01343">
    <property type="entry name" value="hacA_fam"/>
    <property type="match status" value="1"/>
</dbReference>
<reference evidence="7" key="1">
    <citation type="journal article" date="2020" name="mSystems">
        <title>Genome- and Community-Level Interaction Insights into Carbon Utilization and Element Cycling Functions of Hydrothermarchaeota in Hydrothermal Sediment.</title>
        <authorList>
            <person name="Zhou Z."/>
            <person name="Liu Y."/>
            <person name="Xu W."/>
            <person name="Pan J."/>
            <person name="Luo Z.H."/>
            <person name="Li M."/>
        </authorList>
    </citation>
    <scope>NUCLEOTIDE SEQUENCE [LARGE SCALE GENOMIC DNA]</scope>
    <source>
        <strain evidence="7">HyVt-102</strain>
    </source>
</reference>
<comment type="caution">
    <text evidence="7">The sequence shown here is derived from an EMBL/GenBank/DDBJ whole genome shotgun (WGS) entry which is preliminary data.</text>
</comment>
<dbReference type="InterPro" id="IPR015931">
    <property type="entry name" value="Acnase/IPM_dHydase_lsu_aba_1/3"/>
</dbReference>
<keyword evidence="1" id="KW-0004">4Fe-4S</keyword>
<dbReference type="InterPro" id="IPR036008">
    <property type="entry name" value="Aconitase_4Fe-4S_dom"/>
</dbReference>
<dbReference type="AlphaFoldDB" id="A0A7C0VD54"/>
<dbReference type="GO" id="GO:0051539">
    <property type="term" value="F:4 iron, 4 sulfur cluster binding"/>
    <property type="evidence" value="ECO:0007669"/>
    <property type="project" value="UniProtKB-KW"/>
</dbReference>
<dbReference type="PRINTS" id="PR00415">
    <property type="entry name" value="ACONITASE"/>
</dbReference>
<keyword evidence="4" id="KW-0411">Iron-sulfur</keyword>
<sequence length="417" mass="45650">MGKTIVEKILSRHTSSEVKPGEIVWIEIDVKSARDFGGPNVVKHYQKHYGDTPVADKNSTFFTFDLVAPPKTRKYAENQAVCREFARKQGIRVYDVDAGIGSHVLMEEGFILPGKTAVGTDSHYNIVGAIGAFGQGMGDVDITFVFKTGKTWFEVPETVKIELKGSYEFPVSAKDLVLRVLKEIKTDFALGKAIEFYGDTVKNLPLYGRITFLSMVTEMGGIIGFIPFTDRTIDEVKKFTGKEEIEVIYADEDAVYRDVKTIDITGLKPQIAAPPHPHNVHDVDQLKGEKVDAVYIGSCTNGRTEDFHDAYRIIKGKKVHPGTILVIAPATKRVYRELMLDGTLQEFFEAGAVIMNPSCAGCAEGHVGMIGEGEVSLNTSNRNFPGKQGKGKTFLVSPAVAAASAITGKITPPEEVI</sequence>
<dbReference type="GO" id="GO:0003861">
    <property type="term" value="F:3-isopropylmalate dehydratase activity"/>
    <property type="evidence" value="ECO:0007669"/>
    <property type="project" value="InterPro"/>
</dbReference>
<name>A0A7C0VD54_UNCW3</name>
<dbReference type="GO" id="GO:0009098">
    <property type="term" value="P:L-leucine biosynthetic process"/>
    <property type="evidence" value="ECO:0007669"/>
    <property type="project" value="InterPro"/>
</dbReference>
<gene>
    <name evidence="7" type="ORF">ENF18_06735</name>
</gene>
<evidence type="ECO:0000256" key="3">
    <source>
        <dbReference type="ARBA" id="ARBA00023004"/>
    </source>
</evidence>
<dbReference type="InterPro" id="IPR050067">
    <property type="entry name" value="IPM_dehydratase_rel_enz"/>
</dbReference>
<keyword evidence="2" id="KW-0479">Metal-binding</keyword>
<keyword evidence="5" id="KW-0456">Lyase</keyword>
<dbReference type="NCBIfam" id="TIGR02086">
    <property type="entry name" value="IPMI_arch"/>
    <property type="match status" value="1"/>
</dbReference>
<evidence type="ECO:0000256" key="5">
    <source>
        <dbReference type="ARBA" id="ARBA00023239"/>
    </source>
</evidence>
<protein>
    <submittedName>
        <fullName evidence="7">Homoaconitate hydratase family protein</fullName>
    </submittedName>
</protein>
<dbReference type="InterPro" id="IPR011826">
    <property type="entry name" value="HAcnase/IPMdehydase_lsu_prok"/>
</dbReference>
<evidence type="ECO:0000256" key="2">
    <source>
        <dbReference type="ARBA" id="ARBA00022723"/>
    </source>
</evidence>
<proteinExistence type="predicted"/>
<dbReference type="EMBL" id="DQWE01000319">
    <property type="protein sequence ID" value="HDI83468.1"/>
    <property type="molecule type" value="Genomic_DNA"/>
</dbReference>
<dbReference type="Proteomes" id="UP000885847">
    <property type="component" value="Unassembled WGS sequence"/>
</dbReference>
<dbReference type="PANTHER" id="PTHR43822">
    <property type="entry name" value="HOMOACONITASE, MITOCHONDRIAL-RELATED"/>
    <property type="match status" value="1"/>
</dbReference>
<dbReference type="InterPro" id="IPR001030">
    <property type="entry name" value="Acoase/IPM_deHydtase_lsu_aba"/>
</dbReference>
<feature type="domain" description="Aconitase/3-isopropylmalate dehydratase large subunit alpha/beta/alpha" evidence="6">
    <location>
        <begin position="8"/>
        <end position="408"/>
    </location>
</feature>
<evidence type="ECO:0000259" key="6">
    <source>
        <dbReference type="Pfam" id="PF00330"/>
    </source>
</evidence>
<evidence type="ECO:0000313" key="7">
    <source>
        <dbReference type="EMBL" id="HDI83468.1"/>
    </source>
</evidence>
<dbReference type="Pfam" id="PF00330">
    <property type="entry name" value="Aconitase"/>
    <property type="match status" value="1"/>
</dbReference>
<keyword evidence="3" id="KW-0408">Iron</keyword>
<dbReference type="InterPro" id="IPR006251">
    <property type="entry name" value="Homoacnase/IPMdehydase_lsu"/>
</dbReference>
<evidence type="ECO:0000256" key="1">
    <source>
        <dbReference type="ARBA" id="ARBA00022485"/>
    </source>
</evidence>
<dbReference type="NCBIfam" id="NF001614">
    <property type="entry name" value="PRK00402.1"/>
    <property type="match status" value="1"/>
</dbReference>
<organism evidence="7">
    <name type="scientific">candidate division WOR-3 bacterium</name>
    <dbReference type="NCBI Taxonomy" id="2052148"/>
    <lineage>
        <taxon>Bacteria</taxon>
        <taxon>Bacteria division WOR-3</taxon>
    </lineage>
</organism>
<dbReference type="PANTHER" id="PTHR43822:SF2">
    <property type="entry name" value="HOMOACONITASE, MITOCHONDRIAL"/>
    <property type="match status" value="1"/>
</dbReference>